<dbReference type="Proteomes" id="UP001597533">
    <property type="component" value="Unassembled WGS sequence"/>
</dbReference>
<evidence type="ECO:0000256" key="3">
    <source>
        <dbReference type="ARBA" id="ARBA00023098"/>
    </source>
</evidence>
<evidence type="ECO:0000256" key="2">
    <source>
        <dbReference type="ARBA" id="ARBA00022801"/>
    </source>
</evidence>
<dbReference type="PROSITE" id="PS51934">
    <property type="entry name" value="LRAT"/>
    <property type="match status" value="1"/>
</dbReference>
<evidence type="ECO:0000256" key="1">
    <source>
        <dbReference type="ARBA" id="ARBA00022679"/>
    </source>
</evidence>
<sequence>MNLHRIIMSNNLREADAIVLRKKILGMVDHFAIFVGYRGNNPIFVANYKDGVREVSNSEMKEVLKTLQPTAIQKFKGNEYQRRNATRRALSRVGERAYNYVSNNCEHFKNWVHTGEHRSEQVNKAGNIALTVATGTAVNAIVNKSAKSGAIAVGLLLLGAFLKDVAENN</sequence>
<dbReference type="PANTHER" id="PTHR13943">
    <property type="entry name" value="HRAS-LIKE SUPPRESSOR - RELATED"/>
    <property type="match status" value="1"/>
</dbReference>
<gene>
    <name evidence="5" type="ORF">ACFS5M_12305</name>
</gene>
<dbReference type="RefSeq" id="WP_221267601.1">
    <property type="nucleotide sequence ID" value="NZ_JBHUOV010000010.1"/>
</dbReference>
<keyword evidence="2" id="KW-0378">Hydrolase</keyword>
<dbReference type="PANTHER" id="PTHR13943:SF77">
    <property type="entry name" value="LRAT DOMAIN-CONTAINING PROTEIN"/>
    <property type="match status" value="1"/>
</dbReference>
<proteinExistence type="predicted"/>
<dbReference type="InterPro" id="IPR051496">
    <property type="entry name" value="H-rev107_PLA/AT"/>
</dbReference>
<evidence type="ECO:0000259" key="4">
    <source>
        <dbReference type="PROSITE" id="PS51934"/>
    </source>
</evidence>
<keyword evidence="6" id="KW-1185">Reference proteome</keyword>
<accession>A0ABW5WTF0</accession>
<dbReference type="EMBL" id="JBHUOV010000010">
    <property type="protein sequence ID" value="MFD2824455.1"/>
    <property type="molecule type" value="Genomic_DNA"/>
</dbReference>
<keyword evidence="1" id="KW-0808">Transferase</keyword>
<evidence type="ECO:0000313" key="5">
    <source>
        <dbReference type="EMBL" id="MFD2824455.1"/>
    </source>
</evidence>
<keyword evidence="3" id="KW-0443">Lipid metabolism</keyword>
<protein>
    <submittedName>
        <fullName evidence="5">Lecithin retinol acyltransferase family protein</fullName>
    </submittedName>
</protein>
<evidence type="ECO:0000313" key="6">
    <source>
        <dbReference type="Proteomes" id="UP001597533"/>
    </source>
</evidence>
<reference evidence="6" key="1">
    <citation type="journal article" date="2019" name="Int. J. Syst. Evol. Microbiol.">
        <title>The Global Catalogue of Microorganisms (GCM) 10K type strain sequencing project: providing services to taxonomists for standard genome sequencing and annotation.</title>
        <authorList>
            <consortium name="The Broad Institute Genomics Platform"/>
            <consortium name="The Broad Institute Genome Sequencing Center for Infectious Disease"/>
            <person name="Wu L."/>
            <person name="Ma J."/>
        </authorList>
    </citation>
    <scope>NUCLEOTIDE SEQUENCE [LARGE SCALE GENOMIC DNA]</scope>
    <source>
        <strain evidence="6">KCTC 32141</strain>
    </source>
</reference>
<keyword evidence="5" id="KW-0012">Acyltransferase</keyword>
<name>A0ABW5WTF0_9FLAO</name>
<dbReference type="GO" id="GO:0016746">
    <property type="term" value="F:acyltransferase activity"/>
    <property type="evidence" value="ECO:0007669"/>
    <property type="project" value="UniProtKB-KW"/>
</dbReference>
<dbReference type="InterPro" id="IPR007053">
    <property type="entry name" value="LRAT_dom"/>
</dbReference>
<comment type="caution">
    <text evidence="5">The sequence shown here is derived from an EMBL/GenBank/DDBJ whole genome shotgun (WGS) entry which is preliminary data.</text>
</comment>
<dbReference type="Gene3D" id="3.90.1720.10">
    <property type="entry name" value="endopeptidase domain like (from Nostoc punctiforme)"/>
    <property type="match status" value="1"/>
</dbReference>
<organism evidence="5 6">
    <name type="scientific">Lacinutrix iliipiscaria</name>
    <dbReference type="NCBI Taxonomy" id="1230532"/>
    <lineage>
        <taxon>Bacteria</taxon>
        <taxon>Pseudomonadati</taxon>
        <taxon>Bacteroidota</taxon>
        <taxon>Flavobacteriia</taxon>
        <taxon>Flavobacteriales</taxon>
        <taxon>Flavobacteriaceae</taxon>
        <taxon>Lacinutrix</taxon>
    </lineage>
</organism>
<feature type="domain" description="LRAT" evidence="4">
    <location>
        <begin position="20"/>
        <end position="121"/>
    </location>
</feature>
<dbReference type="Pfam" id="PF04970">
    <property type="entry name" value="LRAT"/>
    <property type="match status" value="1"/>
</dbReference>